<evidence type="ECO:0000313" key="1">
    <source>
        <dbReference type="EMBL" id="GEB46397.1"/>
    </source>
</evidence>
<sequence>MTPVSENNDDIGGSGYSLEDLSAYLDRGRIPRIPAVERNAECQAILASMERMGRLSREIVEEQATEPLSESWYDSIMREVMREFRAGRDIPLARADDGTELVVTEGALYELIRAVGDGIDGLLVGRVRLDQPEPDAPLDVRVSVSVRFGRAMNIAVDEMRNGIRAAIERHGDLRVGRVDVTVGDVHLDEGEHS</sequence>
<comment type="caution">
    <text evidence="1">The sequence shown here is derived from an EMBL/GenBank/DDBJ whole genome shotgun (WGS) entry which is preliminary data.</text>
</comment>
<gene>
    <name evidence="1" type="ORF">MTE01_23420</name>
</gene>
<evidence type="ECO:0008006" key="3">
    <source>
        <dbReference type="Google" id="ProtNLM"/>
    </source>
</evidence>
<protein>
    <recommendedName>
        <fullName evidence="3">Asp23/Gls24 family envelope stress response protein</fullName>
    </recommendedName>
</protein>
<evidence type="ECO:0000313" key="2">
    <source>
        <dbReference type="Proteomes" id="UP000319525"/>
    </source>
</evidence>
<accession>A0A4Y3QNM4</accession>
<name>A0A4Y3QNM4_MICTE</name>
<dbReference type="EMBL" id="BJML01000007">
    <property type="protein sequence ID" value="GEB46397.1"/>
    <property type="molecule type" value="Genomic_DNA"/>
</dbReference>
<dbReference type="AlphaFoldDB" id="A0A4Y3QNM4"/>
<organism evidence="1 2">
    <name type="scientific">Microbacterium testaceum</name>
    <name type="common">Aureobacterium testaceum</name>
    <name type="synonym">Brevibacterium testaceum</name>
    <dbReference type="NCBI Taxonomy" id="2033"/>
    <lineage>
        <taxon>Bacteria</taxon>
        <taxon>Bacillati</taxon>
        <taxon>Actinomycetota</taxon>
        <taxon>Actinomycetes</taxon>
        <taxon>Micrococcales</taxon>
        <taxon>Microbacteriaceae</taxon>
        <taxon>Microbacterium</taxon>
    </lineage>
</organism>
<dbReference type="Proteomes" id="UP000319525">
    <property type="component" value="Unassembled WGS sequence"/>
</dbReference>
<proteinExistence type="predicted"/>
<reference evidence="1 2" key="1">
    <citation type="submission" date="2019-06" db="EMBL/GenBank/DDBJ databases">
        <title>Whole genome shotgun sequence of Microbacterium testaceum NBRC 12675.</title>
        <authorList>
            <person name="Hosoyama A."/>
            <person name="Uohara A."/>
            <person name="Ohji S."/>
            <person name="Ichikawa N."/>
        </authorList>
    </citation>
    <scope>NUCLEOTIDE SEQUENCE [LARGE SCALE GENOMIC DNA]</scope>
    <source>
        <strain evidence="1 2">NBRC 12675</strain>
    </source>
</reference>